<dbReference type="InterPro" id="IPR051795">
    <property type="entry name" value="Glycosyl_Hydrlase_43"/>
</dbReference>
<accession>A0AAW2ZJ92</accession>
<gene>
    <name evidence="8" type="ORF">AKO1_006026</name>
</gene>
<evidence type="ECO:0000313" key="9">
    <source>
        <dbReference type="Proteomes" id="UP001431209"/>
    </source>
</evidence>
<feature type="chain" id="PRO_5043374450" evidence="7">
    <location>
        <begin position="19"/>
        <end position="326"/>
    </location>
</feature>
<dbReference type="Proteomes" id="UP001431209">
    <property type="component" value="Unassembled WGS sequence"/>
</dbReference>
<evidence type="ECO:0000256" key="6">
    <source>
        <dbReference type="RuleBase" id="RU361187"/>
    </source>
</evidence>
<dbReference type="EMBL" id="JAOPGA020001611">
    <property type="protein sequence ID" value="KAL0489881.1"/>
    <property type="molecule type" value="Genomic_DNA"/>
</dbReference>
<dbReference type="Pfam" id="PF04616">
    <property type="entry name" value="Glyco_hydro_43"/>
    <property type="match status" value="1"/>
</dbReference>
<sequence>MNAFGLIVYIAVLGMAIADYQNPTILNNVPDPGVHYDRASDQYYVVTTSSLAGIRDQGNFPIHTSKNLANWTHTGYAFPKSANPKWGVLNYWAPEIHTITPGLHHLYFTARDANNVLCIGVATAKNLLGPYKDAIGKPLVYNAEMGYIDATIMRNKKDIYLVWKSDGNAVGKRTPIWSAKLNADGFSFAEPFKPVQLLTNDLQWEGPLVEAPWHLYKEPYHYIFYSANAFHGNLYAVGVARSKQPEGPYEKHLKPILTSNEKWSGPGHCSVVTTRQGKYVMVYHAWPKNTFNLGRNMLVDEMFWDESNWPYFKSDAPSWKPKPIPL</sequence>
<comment type="caution">
    <text evidence="8">The sequence shown here is derived from an EMBL/GenBank/DDBJ whole genome shotgun (WGS) entry which is preliminary data.</text>
</comment>
<keyword evidence="3 6" id="KW-0326">Glycosidase</keyword>
<evidence type="ECO:0000256" key="2">
    <source>
        <dbReference type="ARBA" id="ARBA00022801"/>
    </source>
</evidence>
<evidence type="ECO:0000256" key="5">
    <source>
        <dbReference type="PIRSR" id="PIRSR606710-2"/>
    </source>
</evidence>
<name>A0AAW2ZJ92_9EUKA</name>
<evidence type="ECO:0000313" key="8">
    <source>
        <dbReference type="EMBL" id="KAL0489881.1"/>
    </source>
</evidence>
<feature type="site" description="Important for catalytic activity, responsible for pKa modulation of the active site Glu and correct orientation of both the proton donor and substrate" evidence="5">
    <location>
        <position position="149"/>
    </location>
</feature>
<dbReference type="InterPro" id="IPR006710">
    <property type="entry name" value="Glyco_hydro_43"/>
</dbReference>
<evidence type="ECO:0000256" key="4">
    <source>
        <dbReference type="PIRSR" id="PIRSR606710-1"/>
    </source>
</evidence>
<comment type="similarity">
    <text evidence="1 6">Belongs to the glycosyl hydrolase 43 family.</text>
</comment>
<keyword evidence="7" id="KW-0732">Signal</keyword>
<dbReference type="CDD" id="cd08999">
    <property type="entry name" value="GH43_ABN-like"/>
    <property type="match status" value="1"/>
</dbReference>
<dbReference type="AlphaFoldDB" id="A0AAW2ZJ92"/>
<dbReference type="PANTHER" id="PTHR42812">
    <property type="entry name" value="BETA-XYLOSIDASE"/>
    <property type="match status" value="1"/>
</dbReference>
<feature type="active site" description="Proton donor" evidence="4">
    <location>
        <position position="210"/>
    </location>
</feature>
<protein>
    <submittedName>
        <fullName evidence="8">AbnB</fullName>
    </submittedName>
</protein>
<organism evidence="8 9">
    <name type="scientific">Acrasis kona</name>
    <dbReference type="NCBI Taxonomy" id="1008807"/>
    <lineage>
        <taxon>Eukaryota</taxon>
        <taxon>Discoba</taxon>
        <taxon>Heterolobosea</taxon>
        <taxon>Tetramitia</taxon>
        <taxon>Eutetramitia</taxon>
        <taxon>Acrasidae</taxon>
        <taxon>Acrasis</taxon>
    </lineage>
</organism>
<dbReference type="Gene3D" id="2.115.10.20">
    <property type="entry name" value="Glycosyl hydrolase domain, family 43"/>
    <property type="match status" value="1"/>
</dbReference>
<feature type="signal peptide" evidence="7">
    <location>
        <begin position="1"/>
        <end position="18"/>
    </location>
</feature>
<proteinExistence type="inferred from homology"/>
<dbReference type="PANTHER" id="PTHR42812:SF5">
    <property type="entry name" value="ENDO-ARABINASE"/>
    <property type="match status" value="1"/>
</dbReference>
<dbReference type="InterPro" id="IPR023296">
    <property type="entry name" value="Glyco_hydro_beta-prop_sf"/>
</dbReference>
<evidence type="ECO:0000256" key="7">
    <source>
        <dbReference type="SAM" id="SignalP"/>
    </source>
</evidence>
<keyword evidence="2 6" id="KW-0378">Hydrolase</keyword>
<feature type="active site" description="Proton acceptor" evidence="4">
    <location>
        <position position="31"/>
    </location>
</feature>
<dbReference type="SUPFAM" id="SSF75005">
    <property type="entry name" value="Arabinanase/levansucrase/invertase"/>
    <property type="match status" value="1"/>
</dbReference>
<dbReference type="GO" id="GO:0004553">
    <property type="term" value="F:hydrolase activity, hydrolyzing O-glycosyl compounds"/>
    <property type="evidence" value="ECO:0007669"/>
    <property type="project" value="InterPro"/>
</dbReference>
<dbReference type="GO" id="GO:0005975">
    <property type="term" value="P:carbohydrate metabolic process"/>
    <property type="evidence" value="ECO:0007669"/>
    <property type="project" value="InterPro"/>
</dbReference>
<evidence type="ECO:0000256" key="1">
    <source>
        <dbReference type="ARBA" id="ARBA00009865"/>
    </source>
</evidence>
<evidence type="ECO:0000256" key="3">
    <source>
        <dbReference type="ARBA" id="ARBA00023295"/>
    </source>
</evidence>
<reference evidence="8 9" key="1">
    <citation type="submission" date="2024-03" db="EMBL/GenBank/DDBJ databases">
        <title>The Acrasis kona genome and developmental transcriptomes reveal deep origins of eukaryotic multicellular pathways.</title>
        <authorList>
            <person name="Sheikh S."/>
            <person name="Fu C.-J."/>
            <person name="Brown M.W."/>
            <person name="Baldauf S.L."/>
        </authorList>
    </citation>
    <scope>NUCLEOTIDE SEQUENCE [LARGE SCALE GENOMIC DNA]</scope>
    <source>
        <strain evidence="8 9">ATCC MYA-3509</strain>
    </source>
</reference>
<keyword evidence="9" id="KW-1185">Reference proteome</keyword>